<sequence>MSVAFLLASKNAYFNYGLSLLSNDDPDIKCHEYREIESDHDVLNKYNKIYLVCDKDDYFAYSFLMEKLPVTCLSLDQIAYRCKKLRVLTSSRPSPVSVFNDFTEDERKIVYLYFFKRKKVREIATLTQLKENTIYYRIREIKIKLGAESTRKLPLLLNDFFLVSNT</sequence>
<name>A0A6N2T8R0_CITAM</name>
<dbReference type="InterPro" id="IPR013249">
    <property type="entry name" value="RNA_pol_sigma70_r4_t2"/>
</dbReference>
<dbReference type="Pfam" id="PF08281">
    <property type="entry name" value="Sigma70_r4_2"/>
    <property type="match status" value="1"/>
</dbReference>
<evidence type="ECO:0000313" key="3">
    <source>
        <dbReference type="EMBL" id="SAZ18013.1"/>
    </source>
</evidence>
<reference evidence="3 5" key="1">
    <citation type="submission" date="2016-04" db="EMBL/GenBank/DDBJ databases">
        <authorList>
            <person name="Regsiter A."/>
            <person name="William W."/>
        </authorList>
    </citation>
    <scope>NUCLEOTIDE SEQUENCE [LARGE SCALE GENOMIC DNA]</scope>
    <source>
        <strain evidence="3 5">92</strain>
    </source>
</reference>
<dbReference type="EMBL" id="CACRTI010000003">
    <property type="protein sequence ID" value="VYT02025.1"/>
    <property type="molecule type" value="Genomic_DNA"/>
</dbReference>
<dbReference type="InterPro" id="IPR016032">
    <property type="entry name" value="Sig_transdc_resp-reg_C-effctor"/>
</dbReference>
<organism evidence="4">
    <name type="scientific">Citrobacter amalonaticus</name>
    <dbReference type="NCBI Taxonomy" id="35703"/>
    <lineage>
        <taxon>Bacteria</taxon>
        <taxon>Pseudomonadati</taxon>
        <taxon>Pseudomonadota</taxon>
        <taxon>Gammaproteobacteria</taxon>
        <taxon>Enterobacterales</taxon>
        <taxon>Enterobacteriaceae</taxon>
        <taxon>Citrobacter</taxon>
    </lineage>
</organism>
<feature type="domain" description="RNA polymerase sigma factor 70 region 4 type 2" evidence="1">
    <location>
        <begin position="104"/>
        <end position="145"/>
    </location>
</feature>
<evidence type="ECO:0000259" key="1">
    <source>
        <dbReference type="Pfam" id="PF08281"/>
    </source>
</evidence>
<proteinExistence type="predicted"/>
<dbReference type="GO" id="GO:0016987">
    <property type="term" value="F:sigma factor activity"/>
    <property type="evidence" value="ECO:0007669"/>
    <property type="project" value="InterPro"/>
</dbReference>
<gene>
    <name evidence="4" type="ORF">CALFYP1_02463</name>
    <name evidence="3" type="ORF">CITRO92_1203</name>
    <name evidence="2" type="ORF">EAJ18_09565</name>
</gene>
<evidence type="ECO:0000313" key="2">
    <source>
        <dbReference type="EMBL" id="RYT44556.1"/>
    </source>
</evidence>
<evidence type="ECO:0000313" key="6">
    <source>
        <dbReference type="Proteomes" id="UP000292985"/>
    </source>
</evidence>
<dbReference type="Proteomes" id="UP000292985">
    <property type="component" value="Unassembled WGS sequence"/>
</dbReference>
<accession>A0A6N2T8R0</accession>
<evidence type="ECO:0000313" key="4">
    <source>
        <dbReference type="EMBL" id="VYT02025.1"/>
    </source>
</evidence>
<dbReference type="AlphaFoldDB" id="A0A6N2T8R0"/>
<dbReference type="RefSeq" id="WP_044263569.1">
    <property type="nucleotide sequence ID" value="NZ_CABVLR010000017.1"/>
</dbReference>
<dbReference type="GO" id="GO:0006352">
    <property type="term" value="P:DNA-templated transcription initiation"/>
    <property type="evidence" value="ECO:0007669"/>
    <property type="project" value="InterPro"/>
</dbReference>
<dbReference type="EMBL" id="LT556085">
    <property type="protein sequence ID" value="SAZ18013.1"/>
    <property type="molecule type" value="Genomic_DNA"/>
</dbReference>
<dbReference type="InterPro" id="IPR036388">
    <property type="entry name" value="WH-like_DNA-bd_sf"/>
</dbReference>
<dbReference type="GO" id="GO:0003677">
    <property type="term" value="F:DNA binding"/>
    <property type="evidence" value="ECO:0007669"/>
    <property type="project" value="InterPro"/>
</dbReference>
<dbReference type="Gene3D" id="1.10.10.10">
    <property type="entry name" value="Winged helix-like DNA-binding domain superfamily/Winged helix DNA-binding domain"/>
    <property type="match status" value="1"/>
</dbReference>
<protein>
    <recommendedName>
        <fullName evidence="1">RNA polymerase sigma factor 70 region 4 type 2 domain-containing protein</fullName>
    </recommendedName>
</protein>
<reference evidence="4" key="3">
    <citation type="submission" date="2019-11" db="EMBL/GenBank/DDBJ databases">
        <authorList>
            <person name="Feng L."/>
        </authorList>
    </citation>
    <scope>NUCLEOTIDE SEQUENCE</scope>
    <source>
        <strain evidence="4">CAmalonaticusLFYP1</strain>
    </source>
</reference>
<dbReference type="SUPFAM" id="SSF46894">
    <property type="entry name" value="C-terminal effector domain of the bipartite response regulators"/>
    <property type="match status" value="1"/>
</dbReference>
<keyword evidence="6" id="KW-1185">Reference proteome</keyword>
<reference evidence="2 6" key="2">
    <citation type="journal article" date="2019" name="Science, e1252229">
        <title>Invertible promoters mediate bacterial phase variation, antibiotic resistance, and host adaptation in the gut.</title>
        <authorList>
            <person name="Jiang X."/>
            <person name="Hall A.B."/>
            <person name="Arthur T.D."/>
            <person name="Plichta D.R."/>
            <person name="Covington C.T."/>
            <person name="Poyet M."/>
            <person name="Crothers J."/>
            <person name="Moses P.L."/>
            <person name="Tolonen A.C."/>
            <person name="Vlamakis H."/>
            <person name="Alm E.J."/>
            <person name="Xavier R.J."/>
        </authorList>
    </citation>
    <scope>NUCLEOTIDE SEQUENCE [LARGE SCALE GENOMIC DNA]</scope>
    <source>
        <strain evidence="6">ca_0067</strain>
        <strain evidence="2">Ca_0067</strain>
    </source>
</reference>
<evidence type="ECO:0000313" key="5">
    <source>
        <dbReference type="Proteomes" id="UP000245995"/>
    </source>
</evidence>
<dbReference type="Proteomes" id="UP000245995">
    <property type="component" value="Chromosome CITRO92"/>
</dbReference>
<dbReference type="EMBL" id="RCYA01000003">
    <property type="protein sequence ID" value="RYT44556.1"/>
    <property type="molecule type" value="Genomic_DNA"/>
</dbReference>